<name>A0A513ZZU8_9CAUD</name>
<keyword evidence="3" id="KW-1185">Reference proteome</keyword>
<keyword evidence="1" id="KW-0812">Transmembrane</keyword>
<keyword evidence="1" id="KW-1133">Transmembrane helix</keyword>
<keyword evidence="1" id="KW-0472">Membrane</keyword>
<accession>A0A513ZZU8</accession>
<feature type="transmembrane region" description="Helical" evidence="1">
    <location>
        <begin position="51"/>
        <end position="74"/>
    </location>
</feature>
<dbReference type="Proteomes" id="UP000319466">
    <property type="component" value="Segment"/>
</dbReference>
<reference evidence="2 3" key="1">
    <citation type="submission" date="2019-04" db="EMBL/GenBank/DDBJ databases">
        <title>Novel bacteriophages capable of disrupting biofilms from clinical strains of Aeromonas hydrophila with intrinsic antibiotic resistance.</title>
        <authorList>
            <person name="Kabwe M."/>
            <person name="Brown T.L."/>
            <person name="Speirs L."/>
            <person name="Ku H."/>
            <person name="Leach M."/>
            <person name="Chan H.T."/>
            <person name="Petrovski S."/>
            <person name="Lock P."/>
            <person name="Tucci J."/>
        </authorList>
    </citation>
    <scope>NUCLEOTIDE SEQUENCE [LARGE SCALE GENOMIC DNA]</scope>
</reference>
<protein>
    <submittedName>
        <fullName evidence="2">Uncharacterized protein</fullName>
    </submittedName>
</protein>
<organism evidence="2 3">
    <name type="scientific">Aeromonas phage LAh_6</name>
    <dbReference type="NCBI Taxonomy" id="2591030"/>
    <lineage>
        <taxon>Viruses</taxon>
        <taxon>Duplodnaviria</taxon>
        <taxon>Heunggongvirae</taxon>
        <taxon>Uroviricota</taxon>
        <taxon>Caudoviricetes</taxon>
        <taxon>Grimontviridae</taxon>
        <taxon>Lahexavirus</taxon>
        <taxon>Lahexavirus LAh6</taxon>
    </lineage>
</organism>
<sequence>MSEIIGYWFMVSLGVLPAVITLLVICEGYADSQIKKITRGRHGVDFLKYNPEWMSVVLIVGVIEIIIMIIATLITVCKDLKKNLYIDMVDSTAVFFAPIAVWVFWLIVAFLVFHVGVTLWGNYLNLSDTVADKEGKKDD</sequence>
<evidence type="ECO:0000256" key="1">
    <source>
        <dbReference type="SAM" id="Phobius"/>
    </source>
</evidence>
<feature type="transmembrane region" description="Helical" evidence="1">
    <location>
        <begin position="6"/>
        <end position="30"/>
    </location>
</feature>
<feature type="transmembrane region" description="Helical" evidence="1">
    <location>
        <begin position="94"/>
        <end position="117"/>
    </location>
</feature>
<gene>
    <name evidence="2" type="ORF">LAh6_150</name>
</gene>
<proteinExistence type="predicted"/>
<evidence type="ECO:0000313" key="3">
    <source>
        <dbReference type="Proteomes" id="UP000319466"/>
    </source>
</evidence>
<evidence type="ECO:0000313" key="2">
    <source>
        <dbReference type="EMBL" id="QDH46550.1"/>
    </source>
</evidence>
<dbReference type="EMBL" id="MK838112">
    <property type="protein sequence ID" value="QDH46550.1"/>
    <property type="molecule type" value="Genomic_DNA"/>
</dbReference>